<comment type="caution">
    <text evidence="3">The sequence shown here is derived from an EMBL/GenBank/DDBJ whole genome shotgun (WGS) entry which is preliminary data.</text>
</comment>
<dbReference type="SMART" id="SM00257">
    <property type="entry name" value="LysM"/>
    <property type="match status" value="2"/>
</dbReference>
<dbReference type="RefSeq" id="WP_248412151.1">
    <property type="nucleotide sequence ID" value="NZ_JALPQF010000003.1"/>
</dbReference>
<organism evidence="3 4">
    <name type="scientific">Psychroserpens algicola</name>
    <dbReference type="NCBI Taxonomy" id="1719034"/>
    <lineage>
        <taxon>Bacteria</taxon>
        <taxon>Pseudomonadati</taxon>
        <taxon>Bacteroidota</taxon>
        <taxon>Flavobacteriia</taxon>
        <taxon>Flavobacteriales</taxon>
        <taxon>Flavobacteriaceae</taxon>
        <taxon>Psychroserpens</taxon>
    </lineage>
</organism>
<evidence type="ECO:0000313" key="3">
    <source>
        <dbReference type="EMBL" id="MCK8479925.1"/>
    </source>
</evidence>
<accession>A0ABT0H6D5</accession>
<dbReference type="PROSITE" id="PS51782">
    <property type="entry name" value="LYSM"/>
    <property type="match status" value="2"/>
</dbReference>
<dbReference type="Proteomes" id="UP001203687">
    <property type="component" value="Unassembled WGS sequence"/>
</dbReference>
<sequence>MQKNFRLIATVLVVTASSFGAVAQTETQKDVVLDGKPAKLNVKTGEVKLVELKTINGKIVENDTTKAKTVIQANLITNTSTRKKVDSTTKAITTNRPDTLRQYYKKQLVSESETSSDSKNDSEVIDDVILVTPDKTESAEKATTLVYDTSSNYSQNSAKYEKSATNYHIVQKGETLYSLAKLYNTTLGQLKDANHLETTLIKVGQNLRVANFGTADARHSSVWTVSKGDTLYSIAKRNNTTVEAIKALNGLQSNLILPGQKLQLK</sequence>
<evidence type="ECO:0000256" key="1">
    <source>
        <dbReference type="SAM" id="SignalP"/>
    </source>
</evidence>
<dbReference type="InterPro" id="IPR018392">
    <property type="entry name" value="LysM"/>
</dbReference>
<dbReference type="PANTHER" id="PTHR33734">
    <property type="entry name" value="LYSM DOMAIN-CONTAINING GPI-ANCHORED PROTEIN 2"/>
    <property type="match status" value="1"/>
</dbReference>
<evidence type="ECO:0000313" key="4">
    <source>
        <dbReference type="Proteomes" id="UP001203687"/>
    </source>
</evidence>
<feature type="domain" description="LysM" evidence="2">
    <location>
        <begin position="221"/>
        <end position="264"/>
    </location>
</feature>
<evidence type="ECO:0000259" key="2">
    <source>
        <dbReference type="PROSITE" id="PS51782"/>
    </source>
</evidence>
<keyword evidence="1" id="KW-0732">Signal</keyword>
<gene>
    <name evidence="3" type="ORF">MUY34_04790</name>
</gene>
<dbReference type="Gene3D" id="3.10.350.10">
    <property type="entry name" value="LysM domain"/>
    <property type="match status" value="2"/>
</dbReference>
<feature type="domain" description="LysM" evidence="2">
    <location>
        <begin position="166"/>
        <end position="209"/>
    </location>
</feature>
<dbReference type="EMBL" id="JALPQF010000003">
    <property type="protein sequence ID" value="MCK8479925.1"/>
    <property type="molecule type" value="Genomic_DNA"/>
</dbReference>
<protein>
    <submittedName>
        <fullName evidence="3">LysM peptidoglycan-binding domain-containing protein</fullName>
    </submittedName>
</protein>
<feature type="chain" id="PRO_5046978566" evidence="1">
    <location>
        <begin position="24"/>
        <end position="265"/>
    </location>
</feature>
<dbReference type="CDD" id="cd00118">
    <property type="entry name" value="LysM"/>
    <property type="match status" value="2"/>
</dbReference>
<feature type="signal peptide" evidence="1">
    <location>
        <begin position="1"/>
        <end position="23"/>
    </location>
</feature>
<dbReference type="SUPFAM" id="SSF54106">
    <property type="entry name" value="LysM domain"/>
    <property type="match status" value="2"/>
</dbReference>
<proteinExistence type="predicted"/>
<dbReference type="Pfam" id="PF01476">
    <property type="entry name" value="LysM"/>
    <property type="match status" value="2"/>
</dbReference>
<dbReference type="PANTHER" id="PTHR33734:SF22">
    <property type="entry name" value="MEMBRANE-BOUND LYTIC MUREIN TRANSGLYCOSYLASE D"/>
    <property type="match status" value="1"/>
</dbReference>
<dbReference type="InterPro" id="IPR036779">
    <property type="entry name" value="LysM_dom_sf"/>
</dbReference>
<name>A0ABT0H6D5_9FLAO</name>
<keyword evidence="4" id="KW-1185">Reference proteome</keyword>
<reference evidence="3" key="1">
    <citation type="submission" date="2022-04" db="EMBL/GenBank/DDBJ databases">
        <authorList>
            <person name="Ren T."/>
        </authorList>
    </citation>
    <scope>NUCLEOTIDE SEQUENCE</scope>
    <source>
        <strain evidence="3">F63249</strain>
    </source>
</reference>